<organism evidence="5">
    <name type="scientific">Cupriavidus oxalaticus</name>
    <dbReference type="NCBI Taxonomy" id="96344"/>
    <lineage>
        <taxon>Bacteria</taxon>
        <taxon>Pseudomonadati</taxon>
        <taxon>Pseudomonadota</taxon>
        <taxon>Betaproteobacteria</taxon>
        <taxon>Burkholderiales</taxon>
        <taxon>Burkholderiaceae</taxon>
        <taxon>Cupriavidus</taxon>
    </lineage>
</organism>
<reference evidence="4 6" key="2">
    <citation type="submission" date="2021-02" db="EMBL/GenBank/DDBJ databases">
        <title>Complete Genome Sequence of Cupriavidus oxalaticus Strain Ox1, a Soil Oxalate-Degrading Species.</title>
        <authorList>
            <person name="Palmieri F."/>
            <person name="Udriet P."/>
            <person name="Deuasquier M."/>
            <person name="Beaudoing E."/>
            <person name="Johnson S.L."/>
            <person name="Davenport K.W."/>
            <person name="Chain P.S."/>
            <person name="Bindschedler S."/>
            <person name="Junier P."/>
        </authorList>
    </citation>
    <scope>NUCLEOTIDE SEQUENCE [LARGE SCALE GENOMIC DNA]</scope>
    <source>
        <strain evidence="4 6">Ox1</strain>
    </source>
</reference>
<dbReference type="EMBL" id="CP069812">
    <property type="protein sequence ID" value="QRQ95938.1"/>
    <property type="molecule type" value="Genomic_DNA"/>
</dbReference>
<gene>
    <name evidence="5" type="ORF">CO2235_10274</name>
    <name evidence="4" type="ORF">JTE92_12410</name>
</gene>
<dbReference type="Proteomes" id="UP000623307">
    <property type="component" value="Chromosome 2"/>
</dbReference>
<keyword evidence="2" id="KW-0812">Transmembrane</keyword>
<evidence type="ECO:0000313" key="5">
    <source>
        <dbReference type="EMBL" id="SPC10889.1"/>
    </source>
</evidence>
<feature type="compositionally biased region" description="Polar residues" evidence="1">
    <location>
        <begin position="213"/>
        <end position="222"/>
    </location>
</feature>
<feature type="signal peptide" evidence="3">
    <location>
        <begin position="1"/>
        <end position="24"/>
    </location>
</feature>
<keyword evidence="2" id="KW-0472">Membrane</keyword>
<protein>
    <submittedName>
        <fullName evidence="5">Uncharacterized protein</fullName>
    </submittedName>
</protein>
<dbReference type="EMBL" id="OGUS01000109">
    <property type="protein sequence ID" value="SPC10889.1"/>
    <property type="molecule type" value="Genomic_DNA"/>
</dbReference>
<keyword evidence="6" id="KW-1185">Reference proteome</keyword>
<keyword evidence="3" id="KW-0732">Signal</keyword>
<dbReference type="AlphaFoldDB" id="A0A375FZB9"/>
<accession>A0A375FZB9</accession>
<reference evidence="5" key="1">
    <citation type="submission" date="2018-01" db="EMBL/GenBank/DDBJ databases">
        <authorList>
            <person name="Clerissi C."/>
        </authorList>
    </citation>
    <scope>NUCLEOTIDE SEQUENCE</scope>
    <source>
        <strain evidence="5">Cupriavidus oxalaticus LMG 2235</strain>
    </source>
</reference>
<evidence type="ECO:0000313" key="6">
    <source>
        <dbReference type="Proteomes" id="UP000623307"/>
    </source>
</evidence>
<evidence type="ECO:0000256" key="1">
    <source>
        <dbReference type="SAM" id="MobiDB-lite"/>
    </source>
</evidence>
<evidence type="ECO:0000256" key="3">
    <source>
        <dbReference type="SAM" id="SignalP"/>
    </source>
</evidence>
<feature type="transmembrane region" description="Helical" evidence="2">
    <location>
        <begin position="265"/>
        <end position="291"/>
    </location>
</feature>
<sequence length="294" mass="31932">MTRLPGHLAVCISINLLLTAGAQASDIACKNALRHPAARCDDLFASGNPCRENRQASAATLICDYAMLYRNHERIHAQQQRLLRAGVIGQDEVSAWRRRRDACTSVACLDSVFASWRPHRHRKPAPRATAPQANGSEVPVRNIAKNEPQAAPGMVPQPTRPIRPQPDPRVIAPQPQPQPQPGPVAESKTPEDPVPRVAIDRPPPASIPLRTSRPGTQAPRQTGWESLGTLAWLGMCSAGICCWSRKTRGEWLPGAHRVRERLRGASAMALTVWGLSMLNAVLFLCILATGAPAS</sequence>
<proteinExistence type="predicted"/>
<dbReference type="OrthoDB" id="8966085at2"/>
<feature type="region of interest" description="Disordered" evidence="1">
    <location>
        <begin position="118"/>
        <end position="222"/>
    </location>
</feature>
<feature type="compositionally biased region" description="Pro residues" evidence="1">
    <location>
        <begin position="158"/>
        <end position="167"/>
    </location>
</feature>
<keyword evidence="2" id="KW-1133">Transmembrane helix</keyword>
<name>A0A375FZB9_9BURK</name>
<evidence type="ECO:0000256" key="2">
    <source>
        <dbReference type="SAM" id="Phobius"/>
    </source>
</evidence>
<dbReference type="Proteomes" id="UP000256862">
    <property type="component" value="Chromosome CO2235"/>
</dbReference>
<feature type="chain" id="PRO_5016902653" evidence="3">
    <location>
        <begin position="25"/>
        <end position="294"/>
    </location>
</feature>
<evidence type="ECO:0000313" key="4">
    <source>
        <dbReference type="EMBL" id="QRQ95938.1"/>
    </source>
</evidence>